<dbReference type="Gene3D" id="3.20.20.140">
    <property type="entry name" value="Metal-dependent hydrolases"/>
    <property type="match status" value="1"/>
</dbReference>
<organism evidence="2 3">
    <name type="scientific">Gibberella nygamai</name>
    <name type="common">Bean root rot disease fungus</name>
    <name type="synonym">Fusarium nygamai</name>
    <dbReference type="NCBI Taxonomy" id="42673"/>
    <lineage>
        <taxon>Eukaryota</taxon>
        <taxon>Fungi</taxon>
        <taxon>Dikarya</taxon>
        <taxon>Ascomycota</taxon>
        <taxon>Pezizomycotina</taxon>
        <taxon>Sordariomycetes</taxon>
        <taxon>Hypocreomycetidae</taxon>
        <taxon>Hypocreales</taxon>
        <taxon>Nectriaceae</taxon>
        <taxon>Fusarium</taxon>
        <taxon>Fusarium fujikuroi species complex</taxon>
    </lineage>
</organism>
<dbReference type="InterPro" id="IPR052358">
    <property type="entry name" value="Aro_Compnd_Degr_Hydrolases"/>
</dbReference>
<keyword evidence="3" id="KW-1185">Reference proteome</keyword>
<sequence>MPAPILPPTAWNFHMHCFDPERYPFKRTRAYTPQSAVLQDLIQNSKADNVMIVQATIENGYNGLVSHLRQCRELYPDKRVRGTIFWDPGNPDLKSLAESEFDRLHDAGVRSVRIHGSYGGSGDDMSWAIRQFVEVAMYCPIRKYNWSISAQLPLATWSAIADTILNHPELEDISIIADHNGSATPSDINTPDFTNFLRLLSSSNFYVKLGALHRRSKDNSQMQPIIKALANTAPESILRGSDWPHCNASVRGLIPTPPLEVNTDHELELLRDWLTEQQWHAMLFSNPEWIFGTRG</sequence>
<dbReference type="EMBL" id="MTQA01000369">
    <property type="protein sequence ID" value="PNP60636.1"/>
    <property type="molecule type" value="Genomic_DNA"/>
</dbReference>
<name>A0A2K0US97_GIBNY</name>
<dbReference type="GO" id="GO:0016787">
    <property type="term" value="F:hydrolase activity"/>
    <property type="evidence" value="ECO:0007669"/>
    <property type="project" value="InterPro"/>
</dbReference>
<dbReference type="PANTHER" id="PTHR35563">
    <property type="entry name" value="BARREL METAL-DEPENDENT HYDROLASE, PUTATIVE (AFU_ORTHOLOGUE AFUA_1G16240)-RELATED"/>
    <property type="match status" value="1"/>
</dbReference>
<gene>
    <name evidence="2" type="ORF">FNYG_14631</name>
</gene>
<dbReference type="AlphaFoldDB" id="A0A2K0US97"/>
<dbReference type="SUPFAM" id="SSF51556">
    <property type="entry name" value="Metallo-dependent hydrolases"/>
    <property type="match status" value="1"/>
</dbReference>
<proteinExistence type="predicted"/>
<dbReference type="OrthoDB" id="2135488at2759"/>
<evidence type="ECO:0000313" key="2">
    <source>
        <dbReference type="EMBL" id="PNP60636.1"/>
    </source>
</evidence>
<dbReference type="InterPro" id="IPR006680">
    <property type="entry name" value="Amidohydro-rel"/>
</dbReference>
<protein>
    <recommendedName>
        <fullName evidence="1">Amidohydrolase-related domain-containing protein</fullName>
    </recommendedName>
</protein>
<dbReference type="InterPro" id="IPR032466">
    <property type="entry name" value="Metal_Hydrolase"/>
</dbReference>
<dbReference type="PANTHER" id="PTHR35563:SF2">
    <property type="entry name" value="BARREL METAL-DEPENDENT HYDROLASE, PUTATIVE (AFU_ORTHOLOGUE AFUA_1G16240)-RELATED"/>
    <property type="match status" value="1"/>
</dbReference>
<reference evidence="2 3" key="1">
    <citation type="submission" date="2017-06" db="EMBL/GenBank/DDBJ databases">
        <title>Genome of Fusarium nygamai isolate CS10214.</title>
        <authorList>
            <person name="Gardiner D.M."/>
            <person name="Obanor F."/>
            <person name="Kazan K."/>
        </authorList>
    </citation>
    <scope>NUCLEOTIDE SEQUENCE [LARGE SCALE GENOMIC DNA]</scope>
    <source>
        <strain evidence="2 3">CS10214</strain>
    </source>
</reference>
<dbReference type="Pfam" id="PF04909">
    <property type="entry name" value="Amidohydro_2"/>
    <property type="match status" value="1"/>
</dbReference>
<evidence type="ECO:0000259" key="1">
    <source>
        <dbReference type="Pfam" id="PF04909"/>
    </source>
</evidence>
<comment type="caution">
    <text evidence="2">The sequence shown here is derived from an EMBL/GenBank/DDBJ whole genome shotgun (WGS) entry which is preliminary data.</text>
</comment>
<evidence type="ECO:0000313" key="3">
    <source>
        <dbReference type="Proteomes" id="UP000236664"/>
    </source>
</evidence>
<dbReference type="Proteomes" id="UP000236664">
    <property type="component" value="Unassembled WGS sequence"/>
</dbReference>
<accession>A0A2K0US97</accession>
<feature type="domain" description="Amidohydrolase-related" evidence="1">
    <location>
        <begin position="13"/>
        <end position="248"/>
    </location>
</feature>